<dbReference type="EMBL" id="KZ293692">
    <property type="protein sequence ID" value="PBK85176.1"/>
    <property type="molecule type" value="Genomic_DNA"/>
</dbReference>
<organism evidence="1 2">
    <name type="scientific">Armillaria gallica</name>
    <name type="common">Bulbous honey fungus</name>
    <name type="synonym">Armillaria bulbosa</name>
    <dbReference type="NCBI Taxonomy" id="47427"/>
    <lineage>
        <taxon>Eukaryota</taxon>
        <taxon>Fungi</taxon>
        <taxon>Dikarya</taxon>
        <taxon>Basidiomycota</taxon>
        <taxon>Agaricomycotina</taxon>
        <taxon>Agaricomycetes</taxon>
        <taxon>Agaricomycetidae</taxon>
        <taxon>Agaricales</taxon>
        <taxon>Marasmiineae</taxon>
        <taxon>Physalacriaceae</taxon>
        <taxon>Armillaria</taxon>
    </lineage>
</organism>
<name>A0A2H3DCI1_ARMGA</name>
<reference evidence="2" key="1">
    <citation type="journal article" date="2017" name="Nat. Ecol. Evol.">
        <title>Genome expansion and lineage-specific genetic innovations in the forest pathogenic fungi Armillaria.</title>
        <authorList>
            <person name="Sipos G."/>
            <person name="Prasanna A.N."/>
            <person name="Walter M.C."/>
            <person name="O'Connor E."/>
            <person name="Balint B."/>
            <person name="Krizsan K."/>
            <person name="Kiss B."/>
            <person name="Hess J."/>
            <person name="Varga T."/>
            <person name="Slot J."/>
            <person name="Riley R."/>
            <person name="Boka B."/>
            <person name="Rigling D."/>
            <person name="Barry K."/>
            <person name="Lee J."/>
            <person name="Mihaltcheva S."/>
            <person name="LaButti K."/>
            <person name="Lipzen A."/>
            <person name="Waldron R."/>
            <person name="Moloney N.M."/>
            <person name="Sperisen C."/>
            <person name="Kredics L."/>
            <person name="Vagvoelgyi C."/>
            <person name="Patrignani A."/>
            <person name="Fitzpatrick D."/>
            <person name="Nagy I."/>
            <person name="Doyle S."/>
            <person name="Anderson J.B."/>
            <person name="Grigoriev I.V."/>
            <person name="Gueldener U."/>
            <person name="Muensterkoetter M."/>
            <person name="Nagy L.G."/>
        </authorList>
    </citation>
    <scope>NUCLEOTIDE SEQUENCE [LARGE SCALE GENOMIC DNA]</scope>
    <source>
        <strain evidence="2">Ar21-2</strain>
    </source>
</reference>
<proteinExistence type="predicted"/>
<keyword evidence="2" id="KW-1185">Reference proteome</keyword>
<evidence type="ECO:0000313" key="1">
    <source>
        <dbReference type="EMBL" id="PBK85176.1"/>
    </source>
</evidence>
<dbReference type="AlphaFoldDB" id="A0A2H3DCI1"/>
<gene>
    <name evidence="1" type="ORF">ARMGADRAFT_565548</name>
</gene>
<evidence type="ECO:0000313" key="2">
    <source>
        <dbReference type="Proteomes" id="UP000217790"/>
    </source>
</evidence>
<sequence length="149" mass="16586">MWIPAPYFKNNHDGLVIFNSCAELRMPYHNARSVGCPALSESRTSSTMWLVFIILTAVIRGLRVNLSCASTLLFSCPHRLGMYVGSLFIEPASAMPIYPPSHSSRSLSPSISSPYLSRANVAKKFLRGVNSFFVALPGCISRELEEFRR</sequence>
<accession>A0A2H3DCI1</accession>
<dbReference type="Proteomes" id="UP000217790">
    <property type="component" value="Unassembled WGS sequence"/>
</dbReference>
<dbReference type="InParanoid" id="A0A2H3DCI1"/>
<protein>
    <submittedName>
        <fullName evidence="1">Uncharacterized protein</fullName>
    </submittedName>
</protein>